<dbReference type="Proteomes" id="UP000670092">
    <property type="component" value="Unassembled WGS sequence"/>
</dbReference>
<gene>
    <name evidence="1" type="ORF">I7I52_07873</name>
</gene>
<sequence length="70" mass="7814">MDERVDRYTRTCICTAIQMICALPGNPWTSLKTWLCGSDHAVGGNKRGRVWIPVLSCRFTFIARPGSALD</sequence>
<dbReference type="VEuPathDB" id="FungiDB:I7I52_07873"/>
<dbReference type="EMBL" id="JAEVHI010000005">
    <property type="protein sequence ID" value="KAG5290754.1"/>
    <property type="molecule type" value="Genomic_DNA"/>
</dbReference>
<organism evidence="1 2">
    <name type="scientific">Ajellomyces capsulatus</name>
    <name type="common">Darling's disease fungus</name>
    <name type="synonym">Histoplasma capsulatum</name>
    <dbReference type="NCBI Taxonomy" id="5037"/>
    <lineage>
        <taxon>Eukaryota</taxon>
        <taxon>Fungi</taxon>
        <taxon>Dikarya</taxon>
        <taxon>Ascomycota</taxon>
        <taxon>Pezizomycotina</taxon>
        <taxon>Eurotiomycetes</taxon>
        <taxon>Eurotiomycetidae</taxon>
        <taxon>Onygenales</taxon>
        <taxon>Ajellomycetaceae</taxon>
        <taxon>Histoplasma</taxon>
    </lineage>
</organism>
<dbReference type="AlphaFoldDB" id="A0A8H7YE68"/>
<evidence type="ECO:0000313" key="2">
    <source>
        <dbReference type="Proteomes" id="UP000670092"/>
    </source>
</evidence>
<name>A0A8H7YE68_AJECA</name>
<proteinExistence type="predicted"/>
<comment type="caution">
    <text evidence="1">The sequence shown here is derived from an EMBL/GenBank/DDBJ whole genome shotgun (WGS) entry which is preliminary data.</text>
</comment>
<reference evidence="1 2" key="1">
    <citation type="submission" date="2021-01" db="EMBL/GenBank/DDBJ databases">
        <title>Chromosome-level genome assembly of a human fungal pathogen reveals clustering of transcriptionally co-regulated genes.</title>
        <authorList>
            <person name="Voorhies M."/>
            <person name="Cohen S."/>
            <person name="Shea T.P."/>
            <person name="Petrus S."/>
            <person name="Munoz J.F."/>
            <person name="Poplawski S."/>
            <person name="Goldman W.E."/>
            <person name="Michael T."/>
            <person name="Cuomo C.A."/>
            <person name="Sil A."/>
            <person name="Beyhan S."/>
        </authorList>
    </citation>
    <scope>NUCLEOTIDE SEQUENCE [LARGE SCALE GENOMIC DNA]</scope>
    <source>
        <strain evidence="1 2">G184AR</strain>
    </source>
</reference>
<accession>A0A8H7YE68</accession>
<protein>
    <submittedName>
        <fullName evidence="1">Uncharacterized protein</fullName>
    </submittedName>
</protein>
<evidence type="ECO:0000313" key="1">
    <source>
        <dbReference type="EMBL" id="KAG5290754.1"/>
    </source>
</evidence>